<accession>F6EPQ3</accession>
<keyword evidence="1" id="KW-0812">Transmembrane</keyword>
<dbReference type="InterPro" id="IPR014729">
    <property type="entry name" value="Rossmann-like_a/b/a_fold"/>
</dbReference>
<dbReference type="InterPro" id="IPR051599">
    <property type="entry name" value="Cell_Envelope_Assoc"/>
</dbReference>
<dbReference type="PANTHER" id="PTHR30336:SF18">
    <property type="entry name" value="MEMBRANE PROTEIN"/>
    <property type="match status" value="1"/>
</dbReference>
<dbReference type="InterPro" id="IPR003848">
    <property type="entry name" value="DUF218"/>
</dbReference>
<evidence type="ECO:0000256" key="1">
    <source>
        <dbReference type="SAM" id="Phobius"/>
    </source>
</evidence>
<dbReference type="Proteomes" id="UP000009235">
    <property type="component" value="Chromosome"/>
</dbReference>
<feature type="transmembrane region" description="Helical" evidence="1">
    <location>
        <begin position="55"/>
        <end position="79"/>
    </location>
</feature>
<evidence type="ECO:0000313" key="3">
    <source>
        <dbReference type="EMBL" id="AEF40532.1"/>
    </source>
</evidence>
<feature type="transmembrane region" description="Helical" evidence="1">
    <location>
        <begin position="310"/>
        <end position="329"/>
    </location>
</feature>
<organism evidence="3 4">
    <name type="scientific">Hoyosella subflava (strain DSM 45089 / JCM 17490 / NBRC 109087 / DQS3-9A1)</name>
    <name type="common">Amycolicicoccus subflavus</name>
    <dbReference type="NCBI Taxonomy" id="443218"/>
    <lineage>
        <taxon>Bacteria</taxon>
        <taxon>Bacillati</taxon>
        <taxon>Actinomycetota</taxon>
        <taxon>Actinomycetes</taxon>
        <taxon>Mycobacteriales</taxon>
        <taxon>Hoyosellaceae</taxon>
        <taxon>Hoyosella</taxon>
    </lineage>
</organism>
<evidence type="ECO:0000313" key="4">
    <source>
        <dbReference type="Proteomes" id="UP000009235"/>
    </source>
</evidence>
<dbReference type="CDD" id="cd06259">
    <property type="entry name" value="YdcF-like"/>
    <property type="match status" value="1"/>
</dbReference>
<dbReference type="EMBL" id="CP002786">
    <property type="protein sequence ID" value="AEF40532.1"/>
    <property type="molecule type" value="Genomic_DNA"/>
</dbReference>
<dbReference type="eggNOG" id="COG1434">
    <property type="taxonomic scope" value="Bacteria"/>
</dbReference>
<dbReference type="STRING" id="443218.AS9A_2083"/>
<reference evidence="3 4" key="1">
    <citation type="journal article" date="2011" name="J. Bacteriol.">
        <title>Complete genome sequence of Amycolicicoccus subflavus DQS3-9A1T, an actinomycete isolated from crude oil-polluted soil.</title>
        <authorList>
            <person name="Cai M."/>
            <person name="Chen W.M."/>
            <person name="Nie Y."/>
            <person name="Chi C.Q."/>
            <person name="Wang Y.N."/>
            <person name="Tang Y.Q."/>
            <person name="Li G.Y."/>
            <person name="Wu X.L."/>
        </authorList>
    </citation>
    <scope>NUCLEOTIDE SEQUENCE [LARGE SCALE GENOMIC DNA]</scope>
    <source>
        <strain evidence="4">DSM 45089 / DQS3-9A1</strain>
    </source>
</reference>
<feature type="domain" description="DUF218" evidence="2">
    <location>
        <begin position="157"/>
        <end position="300"/>
    </location>
</feature>
<dbReference type="GO" id="GO:0000270">
    <property type="term" value="P:peptidoglycan metabolic process"/>
    <property type="evidence" value="ECO:0007669"/>
    <property type="project" value="TreeGrafter"/>
</dbReference>
<proteinExistence type="predicted"/>
<dbReference type="GO" id="GO:0043164">
    <property type="term" value="P:Gram-negative-bacterium-type cell wall biogenesis"/>
    <property type="evidence" value="ECO:0007669"/>
    <property type="project" value="TreeGrafter"/>
</dbReference>
<dbReference type="KEGG" id="asd:AS9A_2083"/>
<feature type="transmembrane region" description="Helical" evidence="1">
    <location>
        <begin position="91"/>
        <end position="112"/>
    </location>
</feature>
<keyword evidence="4" id="KW-1185">Reference proteome</keyword>
<feature type="transmembrane region" description="Helical" evidence="1">
    <location>
        <begin position="118"/>
        <end position="145"/>
    </location>
</feature>
<dbReference type="GO" id="GO:0005886">
    <property type="term" value="C:plasma membrane"/>
    <property type="evidence" value="ECO:0007669"/>
    <property type="project" value="TreeGrafter"/>
</dbReference>
<gene>
    <name evidence="3" type="ordered locus">AS9A_2083</name>
</gene>
<keyword evidence="1" id="KW-0472">Membrane</keyword>
<protein>
    <recommendedName>
        <fullName evidence="2">DUF218 domain-containing protein</fullName>
    </recommendedName>
</protein>
<feature type="transmembrane region" description="Helical" evidence="1">
    <location>
        <begin position="25"/>
        <end position="43"/>
    </location>
</feature>
<dbReference type="PANTHER" id="PTHR30336">
    <property type="entry name" value="INNER MEMBRANE PROTEIN, PROBABLE PERMEASE"/>
    <property type="match status" value="1"/>
</dbReference>
<dbReference type="Gene3D" id="3.40.50.620">
    <property type="entry name" value="HUPs"/>
    <property type="match status" value="1"/>
</dbReference>
<name>F6EPQ3_HOYSD</name>
<evidence type="ECO:0000259" key="2">
    <source>
        <dbReference type="Pfam" id="PF02698"/>
    </source>
</evidence>
<dbReference type="AlphaFoldDB" id="F6EPQ3"/>
<dbReference type="Pfam" id="PF02698">
    <property type="entry name" value="DUF218"/>
    <property type="match status" value="1"/>
</dbReference>
<keyword evidence="1" id="KW-1133">Transmembrane helix</keyword>
<dbReference type="OrthoDB" id="9782395at2"/>
<dbReference type="RefSeq" id="WP_013806881.1">
    <property type="nucleotide sequence ID" value="NC_015564.1"/>
</dbReference>
<dbReference type="HOGENOM" id="CLU_051474_2_0_11"/>
<sequence>MIFLILALTLAGIFLYRFQREPRRLSNGVYLIFALLLAALWAMTGDTATPLPALLGITVLSSPLLVLALAGFLLTNGVVMVRREGVSAANMLSFLAGFLLLALPVGAALAIASGSPLLTVAALSLTLASTYAGFAFTCFLLYAWVYSRLPVRRGHGAIIVLGAGLLDGEIPPLLANRLDRALALYERERKAGHQPVIVPSGGQGDDEPLPEAQAMAWYLTSRGITDAELLPETRSTSTEENLRYSNRELIAAGVEGRLLVVTSNYHVLRAAILSRHLGLHAHVTGAPTARYYLPSAFLREFAALMVQYRALNLTACGVLMAVPPLLYLVGEALHTAW</sequence>